<dbReference type="InterPro" id="IPR022127">
    <property type="entry name" value="STIMATE/YPL162C"/>
</dbReference>
<feature type="transmembrane region" description="Helical" evidence="2">
    <location>
        <begin position="234"/>
        <end position="254"/>
    </location>
</feature>
<name>B7G4L1_PHATC</name>
<reference evidence="4" key="2">
    <citation type="submission" date="2008-08" db="EMBL/GenBank/DDBJ databases">
        <authorList>
            <consortium name="Diatom Consortium"/>
            <person name="Grigoriev I."/>
            <person name="Grimwood J."/>
            <person name="Kuo A."/>
            <person name="Otillar R.P."/>
            <person name="Salamov A."/>
            <person name="Detter J.C."/>
            <person name="Lindquist E."/>
            <person name="Shapiro H."/>
            <person name="Lucas S."/>
            <person name="Glavina del Rio T."/>
            <person name="Pitluck S."/>
            <person name="Rokhsar D."/>
            <person name="Bowler C."/>
        </authorList>
    </citation>
    <scope>GENOME REANNOTATION</scope>
    <source>
        <strain evidence="4">CCAP 1055/1</strain>
    </source>
</reference>
<evidence type="ECO:0000313" key="4">
    <source>
        <dbReference type="Proteomes" id="UP000000759"/>
    </source>
</evidence>
<evidence type="ECO:0000256" key="1">
    <source>
        <dbReference type="SAM" id="MobiDB-lite"/>
    </source>
</evidence>
<feature type="transmembrane region" description="Helical" evidence="2">
    <location>
        <begin position="39"/>
        <end position="58"/>
    </location>
</feature>
<dbReference type="EMBL" id="CM000616">
    <property type="protein sequence ID" value="EEC46631.1"/>
    <property type="molecule type" value="Genomic_DNA"/>
</dbReference>
<keyword evidence="2" id="KW-0812">Transmembrane</keyword>
<dbReference type="PANTHER" id="PTHR31735">
    <property type="entry name" value="VACUOLAR MEMBRANE PROTEIN YPL162C"/>
    <property type="match status" value="1"/>
</dbReference>
<keyword evidence="2" id="KW-1133">Transmembrane helix</keyword>
<dbReference type="eggNOG" id="ENOG502S1HE">
    <property type="taxonomic scope" value="Eukaryota"/>
</dbReference>
<dbReference type="PaxDb" id="2850-Phatr47700"/>
<feature type="transmembrane region" description="Helical" evidence="2">
    <location>
        <begin position="185"/>
        <end position="202"/>
    </location>
</feature>
<proteinExistence type="predicted"/>
<dbReference type="Pfam" id="PF12400">
    <property type="entry name" value="STIMATE"/>
    <property type="match status" value="1"/>
</dbReference>
<gene>
    <name evidence="3" type="ORF">PHATRDRAFT_47700</name>
</gene>
<evidence type="ECO:0000256" key="2">
    <source>
        <dbReference type="SAM" id="Phobius"/>
    </source>
</evidence>
<dbReference type="Proteomes" id="UP000000759">
    <property type="component" value="Chromosome 14"/>
</dbReference>
<dbReference type="PANTHER" id="PTHR31735:SF1">
    <property type="entry name" value="VACUOLAR MEMBRANE PROTEIN YPL162C"/>
    <property type="match status" value="1"/>
</dbReference>
<evidence type="ECO:0000313" key="3">
    <source>
        <dbReference type="EMBL" id="EEC46631.1"/>
    </source>
</evidence>
<reference evidence="3 4" key="1">
    <citation type="journal article" date="2008" name="Nature">
        <title>The Phaeodactylum genome reveals the evolutionary history of diatom genomes.</title>
        <authorList>
            <person name="Bowler C."/>
            <person name="Allen A.E."/>
            <person name="Badger J.H."/>
            <person name="Grimwood J."/>
            <person name="Jabbari K."/>
            <person name="Kuo A."/>
            <person name="Maheswari U."/>
            <person name="Martens C."/>
            <person name="Maumus F."/>
            <person name="Otillar R.P."/>
            <person name="Rayko E."/>
            <person name="Salamov A."/>
            <person name="Vandepoele K."/>
            <person name="Beszteri B."/>
            <person name="Gruber A."/>
            <person name="Heijde M."/>
            <person name="Katinka M."/>
            <person name="Mock T."/>
            <person name="Valentin K."/>
            <person name="Verret F."/>
            <person name="Berges J.A."/>
            <person name="Brownlee C."/>
            <person name="Cadoret J.P."/>
            <person name="Chiovitti A."/>
            <person name="Choi C.J."/>
            <person name="Coesel S."/>
            <person name="De Martino A."/>
            <person name="Detter J.C."/>
            <person name="Durkin C."/>
            <person name="Falciatore A."/>
            <person name="Fournet J."/>
            <person name="Haruta M."/>
            <person name="Huysman M.J."/>
            <person name="Jenkins B.D."/>
            <person name="Jiroutova K."/>
            <person name="Jorgensen R.E."/>
            <person name="Joubert Y."/>
            <person name="Kaplan A."/>
            <person name="Kroger N."/>
            <person name="Kroth P.G."/>
            <person name="La Roche J."/>
            <person name="Lindquist E."/>
            <person name="Lommer M."/>
            <person name="Martin-Jezequel V."/>
            <person name="Lopez P.J."/>
            <person name="Lucas S."/>
            <person name="Mangogna M."/>
            <person name="McGinnis K."/>
            <person name="Medlin L.K."/>
            <person name="Montsant A."/>
            <person name="Oudot-Le Secq M.P."/>
            <person name="Napoli C."/>
            <person name="Obornik M."/>
            <person name="Parker M.S."/>
            <person name="Petit J.L."/>
            <person name="Porcel B.M."/>
            <person name="Poulsen N."/>
            <person name="Robison M."/>
            <person name="Rychlewski L."/>
            <person name="Rynearson T.A."/>
            <person name="Schmutz J."/>
            <person name="Shapiro H."/>
            <person name="Siaut M."/>
            <person name="Stanley M."/>
            <person name="Sussman M.R."/>
            <person name="Taylor A.R."/>
            <person name="Vardi A."/>
            <person name="von Dassow P."/>
            <person name="Vyverman W."/>
            <person name="Willis A."/>
            <person name="Wyrwicz L.S."/>
            <person name="Rokhsar D.S."/>
            <person name="Weissenbach J."/>
            <person name="Armbrust E.V."/>
            <person name="Green B.R."/>
            <person name="Van de Peer Y."/>
            <person name="Grigoriev I.V."/>
        </authorList>
    </citation>
    <scope>NUCLEOTIDE SEQUENCE [LARGE SCALE GENOMIC DNA]</scope>
    <source>
        <strain evidence="3 4">CCAP 1055/1</strain>
    </source>
</reference>
<dbReference type="AlphaFoldDB" id="B7G4L1"/>
<keyword evidence="4" id="KW-1185">Reference proteome</keyword>
<feature type="transmembrane region" description="Helical" evidence="2">
    <location>
        <begin position="209"/>
        <end position="228"/>
    </location>
</feature>
<dbReference type="InParanoid" id="B7G4L1"/>
<feature type="region of interest" description="Disordered" evidence="1">
    <location>
        <begin position="1"/>
        <end position="21"/>
    </location>
</feature>
<organism evidence="3 4">
    <name type="scientific">Phaeodactylum tricornutum (strain CCAP 1055/1)</name>
    <dbReference type="NCBI Taxonomy" id="556484"/>
    <lineage>
        <taxon>Eukaryota</taxon>
        <taxon>Sar</taxon>
        <taxon>Stramenopiles</taxon>
        <taxon>Ochrophyta</taxon>
        <taxon>Bacillariophyta</taxon>
        <taxon>Bacillariophyceae</taxon>
        <taxon>Bacillariophycidae</taxon>
        <taxon>Naviculales</taxon>
        <taxon>Phaeodactylaceae</taxon>
        <taxon>Phaeodactylum</taxon>
    </lineage>
</organism>
<keyword evidence="2" id="KW-0472">Membrane</keyword>
<feature type="transmembrane region" description="Helical" evidence="2">
    <location>
        <begin position="143"/>
        <end position="165"/>
    </location>
</feature>
<feature type="compositionally biased region" description="Low complexity" evidence="1">
    <location>
        <begin position="7"/>
        <end position="21"/>
    </location>
</feature>
<sequence>MAENDDQNNNNNAFDDDVNNNTDYQDETRYCKIYDREDFFTVLVQMILAVLALLSLYFKRLQEVPRRTFRTWSLDIGKQALGACYAHVLNMVRIKLIWCGITGQRYDISAIARLTRIIAAIISERITGESRLQDQCAWYGMSYLIDTTLGLVLAIFFLGVLDKLASERDWVHLKHSGVYSGPDGVLHWISQCLAWLVILTVVKVIIYIFMLAGGSWLAWIGGVLFAPLQGNIRFELLFVMIFFPGILNVIYFWIADGYLKAKKSHAGAHEPDSIVDSKNAALMAGEQEMAAGGSLPPGNYQSAPWSAVTTVASPQSSVHRPETASV</sequence>
<dbReference type="STRING" id="556484.B7G4L1"/>
<dbReference type="GeneID" id="7202886"/>
<protein>
    <recommendedName>
        <fullName evidence="5">Transmembrane protein</fullName>
    </recommendedName>
</protein>
<accession>B7G4L1</accession>
<dbReference type="RefSeq" id="XP_002182091.1">
    <property type="nucleotide sequence ID" value="XM_002182055.1"/>
</dbReference>
<dbReference type="GO" id="GO:0016020">
    <property type="term" value="C:membrane"/>
    <property type="evidence" value="ECO:0007669"/>
    <property type="project" value="TreeGrafter"/>
</dbReference>
<dbReference type="OrthoDB" id="431202at2759"/>
<evidence type="ECO:0008006" key="5">
    <source>
        <dbReference type="Google" id="ProtNLM"/>
    </source>
</evidence>
<dbReference type="KEGG" id="pti:PHATRDRAFT_47700"/>